<reference evidence="2" key="1">
    <citation type="submission" date="2022-11" db="EMBL/GenBank/DDBJ databases">
        <authorList>
            <person name="Somphong A."/>
            <person name="Phongsopitanun W."/>
        </authorList>
    </citation>
    <scope>NUCLEOTIDE SEQUENCE</scope>
    <source>
        <strain evidence="2">Pm04-4</strain>
    </source>
</reference>
<dbReference type="RefSeq" id="WP_267565940.1">
    <property type="nucleotide sequence ID" value="NZ_JAPNTZ010000009.1"/>
</dbReference>
<dbReference type="Proteomes" id="UP001151002">
    <property type="component" value="Unassembled WGS sequence"/>
</dbReference>
<protein>
    <submittedName>
        <fullName evidence="2">Uncharacterized protein</fullName>
    </submittedName>
</protein>
<keyword evidence="3" id="KW-1185">Reference proteome</keyword>
<comment type="caution">
    <text evidence="2">The sequence shown here is derived from an EMBL/GenBank/DDBJ whole genome shotgun (WGS) entry which is preliminary data.</text>
</comment>
<proteinExistence type="predicted"/>
<gene>
    <name evidence="2" type="ORF">OWR29_26415</name>
</gene>
<name>A0ABT4B4W7_9ACTN</name>
<sequence>MTSAAAAAVVAAGGIVVAASPAMAAGGGCIDYSRNRWNVGVCISAPSAVYGDIYVNTRGSLGGECYIELSIIRYTSADAVEGTVASRIDGCNAGHHSAISATKYSGKRYRMFARVFVNQVVVDAGSSPVAY</sequence>
<organism evidence="2 3">
    <name type="scientific">Paractinoplanes pyxinae</name>
    <dbReference type="NCBI Taxonomy" id="2997416"/>
    <lineage>
        <taxon>Bacteria</taxon>
        <taxon>Bacillati</taxon>
        <taxon>Actinomycetota</taxon>
        <taxon>Actinomycetes</taxon>
        <taxon>Micromonosporales</taxon>
        <taxon>Micromonosporaceae</taxon>
        <taxon>Paractinoplanes</taxon>
    </lineage>
</organism>
<accession>A0ABT4B4W7</accession>
<evidence type="ECO:0000313" key="3">
    <source>
        <dbReference type="Proteomes" id="UP001151002"/>
    </source>
</evidence>
<feature type="signal peptide" evidence="1">
    <location>
        <begin position="1"/>
        <end position="24"/>
    </location>
</feature>
<keyword evidence="1" id="KW-0732">Signal</keyword>
<feature type="chain" id="PRO_5047215879" evidence="1">
    <location>
        <begin position="25"/>
        <end position="131"/>
    </location>
</feature>
<dbReference type="EMBL" id="JAPNTZ010000009">
    <property type="protein sequence ID" value="MCY1141547.1"/>
    <property type="molecule type" value="Genomic_DNA"/>
</dbReference>
<evidence type="ECO:0000313" key="2">
    <source>
        <dbReference type="EMBL" id="MCY1141547.1"/>
    </source>
</evidence>
<evidence type="ECO:0000256" key="1">
    <source>
        <dbReference type="SAM" id="SignalP"/>
    </source>
</evidence>